<dbReference type="AlphaFoldDB" id="A0A9Q6S7E2"/>
<organism evidence="1 2">
    <name type="scientific">Paraburkholderia caribensis</name>
    <dbReference type="NCBI Taxonomy" id="75105"/>
    <lineage>
        <taxon>Bacteria</taxon>
        <taxon>Pseudomonadati</taxon>
        <taxon>Pseudomonadota</taxon>
        <taxon>Betaproteobacteria</taxon>
        <taxon>Burkholderiales</taxon>
        <taxon>Burkholderiaceae</taxon>
        <taxon>Paraburkholderia</taxon>
    </lineage>
</organism>
<accession>A0A9Q6S7E2</accession>
<gene>
    <name evidence="1" type="ORF">A9O66_27195</name>
</gene>
<protein>
    <submittedName>
        <fullName evidence="1">Uncharacterized protein</fullName>
    </submittedName>
</protein>
<dbReference type="EMBL" id="CP015959">
    <property type="protein sequence ID" value="QLB65990.1"/>
    <property type="molecule type" value="Genomic_DNA"/>
</dbReference>
<sequence length="81" mass="9206">MLRIEVEANSQLAELAIHMRWVAAGPVLSLRGRCVPIWFLSLVASIDVVTYRTQMCRDFRGETIVHQGFCIDANTTRRVTD</sequence>
<reference evidence="1 2" key="1">
    <citation type="journal article" date="2014" name="Genome Announc.">
        <title>Draft Genome Sequence of the Haloacid-Degrading Burkholderia caribensis Strain MBA4.</title>
        <authorList>
            <person name="Pan Y."/>
            <person name="Kong K.F."/>
            <person name="Tsang J.S."/>
        </authorList>
    </citation>
    <scope>NUCLEOTIDE SEQUENCE [LARGE SCALE GENOMIC DNA]</scope>
    <source>
        <strain evidence="1 2">852011</strain>
    </source>
</reference>
<name>A0A9Q6S7E2_9BURK</name>
<evidence type="ECO:0000313" key="1">
    <source>
        <dbReference type="EMBL" id="QLB65990.1"/>
    </source>
</evidence>
<dbReference type="Proteomes" id="UP000509548">
    <property type="component" value="Chromosome 2"/>
</dbReference>
<proteinExistence type="predicted"/>
<evidence type="ECO:0000313" key="2">
    <source>
        <dbReference type="Proteomes" id="UP000509548"/>
    </source>
</evidence>